<reference evidence="1" key="2">
    <citation type="submission" date="2022-06" db="UniProtKB">
        <authorList>
            <consortium name="EnsemblMetazoa"/>
        </authorList>
    </citation>
    <scope>IDENTIFICATION</scope>
    <source>
        <strain evidence="1">DF5081</strain>
    </source>
</reference>
<dbReference type="EnsemblMetazoa" id="CJA17300.1">
    <property type="protein sequence ID" value="CJA17300.1"/>
    <property type="gene ID" value="WBGene00136504"/>
</dbReference>
<organism evidence="1 2">
    <name type="scientific">Caenorhabditis japonica</name>
    <dbReference type="NCBI Taxonomy" id="281687"/>
    <lineage>
        <taxon>Eukaryota</taxon>
        <taxon>Metazoa</taxon>
        <taxon>Ecdysozoa</taxon>
        <taxon>Nematoda</taxon>
        <taxon>Chromadorea</taxon>
        <taxon>Rhabditida</taxon>
        <taxon>Rhabditina</taxon>
        <taxon>Rhabditomorpha</taxon>
        <taxon>Rhabditoidea</taxon>
        <taxon>Rhabditidae</taxon>
        <taxon>Peloderinae</taxon>
        <taxon>Caenorhabditis</taxon>
    </lineage>
</organism>
<name>A0A8R1E304_CAEJA</name>
<dbReference type="Proteomes" id="UP000005237">
    <property type="component" value="Unassembled WGS sequence"/>
</dbReference>
<evidence type="ECO:0000313" key="1">
    <source>
        <dbReference type="EnsemblMetazoa" id="CJA17300.1"/>
    </source>
</evidence>
<protein>
    <submittedName>
        <fullName evidence="1">Uncharacterized protein</fullName>
    </submittedName>
</protein>
<keyword evidence="2" id="KW-1185">Reference proteome</keyword>
<reference evidence="2" key="1">
    <citation type="submission" date="2010-08" db="EMBL/GenBank/DDBJ databases">
        <authorList>
            <consortium name="Caenorhabditis japonica Sequencing Consortium"/>
            <person name="Wilson R.K."/>
        </authorList>
    </citation>
    <scope>NUCLEOTIDE SEQUENCE [LARGE SCALE GENOMIC DNA]</scope>
    <source>
        <strain evidence="2">DF5081</strain>
    </source>
</reference>
<evidence type="ECO:0000313" key="2">
    <source>
        <dbReference type="Proteomes" id="UP000005237"/>
    </source>
</evidence>
<proteinExistence type="predicted"/>
<accession>A0A8R1E304</accession>
<sequence>MVDKVSIVLSGIENLLDFVEMGTSSEQRINVFLALNTIKNMPFWALTVSEFDPTQISIFLCLQHLESIGDSIDRLKPRIQEVSDLIKNLLLDQLKPRNSSHKRPNPEIQRLEQQFQPRLRSSFI</sequence>
<dbReference type="AlphaFoldDB" id="A0A8R1E304"/>